<dbReference type="Gene3D" id="3.50.7.10">
    <property type="entry name" value="GroEL"/>
    <property type="match status" value="1"/>
</dbReference>
<name>A0A4U5VR35_COLLU</name>
<evidence type="ECO:0000256" key="1">
    <source>
        <dbReference type="ARBA" id="ARBA00004496"/>
    </source>
</evidence>
<dbReference type="PROSITE" id="PS00750">
    <property type="entry name" value="TCP1_1"/>
    <property type="match status" value="1"/>
</dbReference>
<dbReference type="EMBL" id="CM014099">
    <property type="protein sequence ID" value="TKS90430.1"/>
    <property type="molecule type" value="Genomic_DNA"/>
</dbReference>
<dbReference type="Gene3D" id="3.30.260.10">
    <property type="entry name" value="TCP-1-like chaperonin intermediate domain"/>
    <property type="match status" value="1"/>
</dbReference>
<dbReference type="STRING" id="240159.A0A4U5VR35"/>
<evidence type="ECO:0000256" key="14">
    <source>
        <dbReference type="ARBA" id="ARBA00049360"/>
    </source>
</evidence>
<gene>
    <name evidence="18" type="ORF">D9C73_024562</name>
</gene>
<sequence>MGPQPFLRHGPAFKVWAASLSMAPVNIFRHGADEEKAETARLSSFVGAIAIGDLVKSTLGPKGMDKILMGGGKGGTVTVTNDGATILKAIGVDNPAAKVLVDMSKVQDDEVGDGTTSVTVLAAELLREAELLIAKKIHPQTIIAGWRKATQVARDALREAAVDHSNDSARFQEDLLNIARTTLSSKLLTHHKDHFAELAVDAVMRLKGTGHLESIHIIKKLGGSLTDSYLDEGFLLDKKIGVNQPKRMENVKILIANTGMDTDKIKIFGSRVRVDSTAKVAEIELAEKEKMKEKVDRILKHGINCFINRQLIYNYPEQLFAQAGVMAIEHADFAGVERLALVTGGEITSTFDHPEMVKLGHCKLIEEVMIGEDTLIHFSGVAMGEACTVVLRGATQQILDEAERSLHDALCVLAQTVKEPRTVYGGGCSEMLMAKVVTDLANRTPGKEAVAMESFAKALMTLPTTIADNAGYDSADLVAQLRAAHQENKTTCGLNMSAGTVGNMAELGVTESFQVKRQVLLSASEAAEMILRVDNIIKAAPRKRVPDHHPC</sequence>
<keyword evidence="11" id="KW-0007">Acetylation</keyword>
<dbReference type="PROSITE" id="PS00995">
    <property type="entry name" value="TCP1_3"/>
    <property type="match status" value="1"/>
</dbReference>
<dbReference type="GO" id="GO:0051082">
    <property type="term" value="F:unfolded protein binding"/>
    <property type="evidence" value="ECO:0007669"/>
    <property type="project" value="InterPro"/>
</dbReference>
<evidence type="ECO:0000313" key="19">
    <source>
        <dbReference type="Proteomes" id="UP000298787"/>
    </source>
</evidence>
<dbReference type="Pfam" id="PF00118">
    <property type="entry name" value="Cpn60_TCP1"/>
    <property type="match status" value="1"/>
</dbReference>
<dbReference type="Proteomes" id="UP000298787">
    <property type="component" value="Chromosome 22"/>
</dbReference>
<dbReference type="GO" id="GO:0005524">
    <property type="term" value="F:ATP binding"/>
    <property type="evidence" value="ECO:0007669"/>
    <property type="project" value="UniProtKB-KW"/>
</dbReference>
<proteinExistence type="inferred from homology"/>
<evidence type="ECO:0000256" key="11">
    <source>
        <dbReference type="ARBA" id="ARBA00022990"/>
    </source>
</evidence>
<dbReference type="NCBIfam" id="NF041083">
    <property type="entry name" value="thermosome_beta"/>
    <property type="match status" value="1"/>
</dbReference>
<evidence type="ECO:0000256" key="12">
    <source>
        <dbReference type="ARBA" id="ARBA00023186"/>
    </source>
</evidence>
<dbReference type="NCBIfam" id="TIGR02341">
    <property type="entry name" value="chap_CCT_beta"/>
    <property type="match status" value="1"/>
</dbReference>
<dbReference type="AlphaFoldDB" id="A0A4U5VR35"/>
<dbReference type="InterPro" id="IPR002423">
    <property type="entry name" value="Cpn60/GroEL/TCP-1"/>
</dbReference>
<dbReference type="InterPro" id="IPR027410">
    <property type="entry name" value="TCP-1-like_intermed_sf"/>
</dbReference>
<keyword evidence="12 17" id="KW-0143">Chaperone</keyword>
<keyword evidence="7 17" id="KW-0547">Nucleotide-binding</keyword>
<dbReference type="InterPro" id="IPR053374">
    <property type="entry name" value="TCP-1_chaperonin"/>
</dbReference>
<keyword evidence="10" id="KW-0832">Ubl conjugation</keyword>
<evidence type="ECO:0000256" key="9">
    <source>
        <dbReference type="ARBA" id="ARBA00022840"/>
    </source>
</evidence>
<dbReference type="FunFam" id="3.30.260.10:FF:000046">
    <property type="entry name" value="Chaperonin containing TCP1 subunit 2"/>
    <property type="match status" value="1"/>
</dbReference>
<dbReference type="SUPFAM" id="SSF54849">
    <property type="entry name" value="GroEL-intermediate domain like"/>
    <property type="match status" value="1"/>
</dbReference>
<dbReference type="GO" id="GO:0016887">
    <property type="term" value="F:ATP hydrolysis activity"/>
    <property type="evidence" value="ECO:0007669"/>
    <property type="project" value="InterPro"/>
</dbReference>
<comment type="function">
    <text evidence="15">Component of the chaperonin-containing T-complex (TRiC), a molecular chaperone complex that assists the folding of actin, tubulin and other proteins upon ATP hydrolysis. The TRiC complex mediates the folding of WRAP53/TCAB1, thereby regulating telomere maintenance. As part of the TRiC complex may play a role in the assembly of BBSome, a complex involved in ciliogenesis regulating transports vesicles to the cilia.</text>
</comment>
<dbReference type="InterPro" id="IPR027413">
    <property type="entry name" value="GROEL-like_equatorial_sf"/>
</dbReference>
<keyword evidence="9 17" id="KW-0067">ATP-binding</keyword>
<dbReference type="FunFam" id="3.50.7.10:FF:000002">
    <property type="entry name" value="T-complex protein 1 subunit beta"/>
    <property type="match status" value="1"/>
</dbReference>
<evidence type="ECO:0000256" key="4">
    <source>
        <dbReference type="ARBA" id="ARBA00022490"/>
    </source>
</evidence>
<keyword evidence="6" id="KW-0597">Phosphoprotein</keyword>
<evidence type="ECO:0000256" key="16">
    <source>
        <dbReference type="ARBA" id="ARBA00093565"/>
    </source>
</evidence>
<evidence type="ECO:0000256" key="2">
    <source>
        <dbReference type="ARBA" id="ARBA00008020"/>
    </source>
</evidence>
<dbReference type="PANTHER" id="PTHR11353">
    <property type="entry name" value="CHAPERONIN"/>
    <property type="match status" value="1"/>
</dbReference>
<dbReference type="GO" id="GO:0005832">
    <property type="term" value="C:chaperonin-containing T-complex"/>
    <property type="evidence" value="ECO:0007669"/>
    <property type="project" value="InterPro"/>
</dbReference>
<dbReference type="Gene3D" id="1.10.560.10">
    <property type="entry name" value="GroEL-like equatorial domain"/>
    <property type="match status" value="1"/>
</dbReference>
<dbReference type="InterPro" id="IPR027409">
    <property type="entry name" value="GroEL-like_apical_dom_sf"/>
</dbReference>
<dbReference type="GO" id="GO:0140662">
    <property type="term" value="F:ATP-dependent protein folding chaperone"/>
    <property type="evidence" value="ECO:0007669"/>
    <property type="project" value="InterPro"/>
</dbReference>
<evidence type="ECO:0000256" key="8">
    <source>
        <dbReference type="ARBA" id="ARBA00022801"/>
    </source>
</evidence>
<dbReference type="SUPFAM" id="SSF52029">
    <property type="entry name" value="GroEL apical domain-like"/>
    <property type="match status" value="1"/>
</dbReference>
<evidence type="ECO:0000313" key="18">
    <source>
        <dbReference type="EMBL" id="TKS90430.1"/>
    </source>
</evidence>
<keyword evidence="5" id="KW-1017">Isopeptide bond</keyword>
<dbReference type="InterPro" id="IPR017998">
    <property type="entry name" value="Chaperone_TCP-1"/>
</dbReference>
<accession>A0A4U5VR35</accession>
<protein>
    <recommendedName>
        <fullName evidence="3">T-complex protein 1 subunit beta</fullName>
    </recommendedName>
    <alternativeName>
        <fullName evidence="13">CCT-beta</fullName>
    </alternativeName>
</protein>
<comment type="subcellular location">
    <subcellularLocation>
        <location evidence="1">Cytoplasm</location>
    </subcellularLocation>
</comment>
<evidence type="ECO:0000256" key="15">
    <source>
        <dbReference type="ARBA" id="ARBA00093360"/>
    </source>
</evidence>
<dbReference type="FunFam" id="1.10.560.10:FF:000017">
    <property type="entry name" value="T-complex protein 1 subunit eta"/>
    <property type="match status" value="1"/>
</dbReference>
<evidence type="ECO:0000256" key="6">
    <source>
        <dbReference type="ARBA" id="ARBA00022553"/>
    </source>
</evidence>
<evidence type="ECO:0000256" key="7">
    <source>
        <dbReference type="ARBA" id="ARBA00022741"/>
    </source>
</evidence>
<dbReference type="InterPro" id="IPR002194">
    <property type="entry name" value="Chaperonin_TCP-1_CS"/>
</dbReference>
<comment type="subunit">
    <text evidence="16">Component of the chaperonin-containing T-complex (TRiC), a hexadecamer composed of two identical back-to-back stacked rings enclosing a protein folding chamber. Each ring is made up of eight different subunits: TCP1/CCT1, CCT2, CCT3, CCT4, CCT5, CCT6A/CCT6, CCT7, CCT8. Interacts with PACRG. Interacts with FLCN. Interacts with DLEC1. Interacts with SVEP1.</text>
</comment>
<keyword evidence="8" id="KW-0378">Hydrolase</keyword>
<reference evidence="18 19" key="1">
    <citation type="submission" date="2019-01" db="EMBL/GenBank/DDBJ databases">
        <title>Genome Assembly of Collichthys lucidus.</title>
        <authorList>
            <person name="Cai M."/>
            <person name="Xiao S."/>
        </authorList>
    </citation>
    <scope>NUCLEOTIDE SEQUENCE [LARGE SCALE GENOMIC DNA]</scope>
    <source>
        <strain evidence="18">JT15FE1705JMU</strain>
        <tissue evidence="18">Muscle</tissue>
    </source>
</reference>
<dbReference type="SUPFAM" id="SSF48592">
    <property type="entry name" value="GroEL equatorial domain-like"/>
    <property type="match status" value="1"/>
</dbReference>
<dbReference type="InterPro" id="IPR012716">
    <property type="entry name" value="Chap_CCT_beta"/>
</dbReference>
<evidence type="ECO:0000256" key="17">
    <source>
        <dbReference type="RuleBase" id="RU004187"/>
    </source>
</evidence>
<dbReference type="PRINTS" id="PR00304">
    <property type="entry name" value="TCOMPLEXTCP1"/>
</dbReference>
<comment type="similarity">
    <text evidence="2 17">Belongs to the TCP-1 chaperonin family.</text>
</comment>
<dbReference type="PROSITE" id="PS00751">
    <property type="entry name" value="TCP1_2"/>
    <property type="match status" value="1"/>
</dbReference>
<keyword evidence="4" id="KW-0963">Cytoplasm</keyword>
<dbReference type="FunFam" id="1.10.560.10:FF:000045">
    <property type="entry name" value="T-complex protein 1 subunit eta"/>
    <property type="match status" value="1"/>
</dbReference>
<dbReference type="CDD" id="cd03336">
    <property type="entry name" value="TCP1_beta"/>
    <property type="match status" value="1"/>
</dbReference>
<evidence type="ECO:0000256" key="5">
    <source>
        <dbReference type="ARBA" id="ARBA00022499"/>
    </source>
</evidence>
<comment type="catalytic activity">
    <reaction evidence="14">
        <text>ATP + H2O = ADP + phosphate + H(+)</text>
        <dbReference type="Rhea" id="RHEA:13065"/>
        <dbReference type="ChEBI" id="CHEBI:15377"/>
        <dbReference type="ChEBI" id="CHEBI:15378"/>
        <dbReference type="ChEBI" id="CHEBI:30616"/>
        <dbReference type="ChEBI" id="CHEBI:43474"/>
        <dbReference type="ChEBI" id="CHEBI:456216"/>
    </reaction>
</comment>
<evidence type="ECO:0000256" key="3">
    <source>
        <dbReference type="ARBA" id="ARBA00018961"/>
    </source>
</evidence>
<organism evidence="18 19">
    <name type="scientific">Collichthys lucidus</name>
    <name type="common">Big head croaker</name>
    <name type="synonym">Sciaena lucida</name>
    <dbReference type="NCBI Taxonomy" id="240159"/>
    <lineage>
        <taxon>Eukaryota</taxon>
        <taxon>Metazoa</taxon>
        <taxon>Chordata</taxon>
        <taxon>Craniata</taxon>
        <taxon>Vertebrata</taxon>
        <taxon>Euteleostomi</taxon>
        <taxon>Actinopterygii</taxon>
        <taxon>Neopterygii</taxon>
        <taxon>Teleostei</taxon>
        <taxon>Neoteleostei</taxon>
        <taxon>Acanthomorphata</taxon>
        <taxon>Eupercaria</taxon>
        <taxon>Sciaenidae</taxon>
        <taxon>Collichthys</taxon>
    </lineage>
</organism>
<keyword evidence="19" id="KW-1185">Reference proteome</keyword>
<evidence type="ECO:0000256" key="10">
    <source>
        <dbReference type="ARBA" id="ARBA00022843"/>
    </source>
</evidence>
<evidence type="ECO:0000256" key="13">
    <source>
        <dbReference type="ARBA" id="ARBA00033237"/>
    </source>
</evidence>